<feature type="compositionally biased region" description="Polar residues" evidence="14">
    <location>
        <begin position="437"/>
        <end position="452"/>
    </location>
</feature>
<dbReference type="EMBL" id="CP141890">
    <property type="protein sequence ID" value="WRT69964.1"/>
    <property type="molecule type" value="Genomic_DNA"/>
</dbReference>
<feature type="compositionally biased region" description="Polar residues" evidence="14">
    <location>
        <begin position="38"/>
        <end position="57"/>
    </location>
</feature>
<keyword evidence="10 13" id="KW-0472">Membrane</keyword>
<protein>
    <recommendedName>
        <fullName evidence="13">Phosphatidylethanolamine N-methyltransferase</fullName>
        <shortName evidence="13">PEAMT</shortName>
        <ecNumber evidence="13">2.1.1.17</ecNumber>
    </recommendedName>
</protein>
<feature type="compositionally biased region" description="Gly residues" evidence="14">
    <location>
        <begin position="1152"/>
        <end position="1162"/>
    </location>
</feature>
<feature type="transmembrane region" description="Helical" evidence="13">
    <location>
        <begin position="227"/>
        <end position="249"/>
    </location>
</feature>
<feature type="compositionally biased region" description="Polar residues" evidence="14">
    <location>
        <begin position="1033"/>
        <end position="1052"/>
    </location>
</feature>
<evidence type="ECO:0000256" key="9">
    <source>
        <dbReference type="ARBA" id="ARBA00023098"/>
    </source>
</evidence>
<accession>A0ABZ1D9K6</accession>
<organism evidence="15 16">
    <name type="scientific">Kwoniella shivajii</name>
    <dbReference type="NCBI Taxonomy" id="564305"/>
    <lineage>
        <taxon>Eukaryota</taxon>
        <taxon>Fungi</taxon>
        <taxon>Dikarya</taxon>
        <taxon>Basidiomycota</taxon>
        <taxon>Agaricomycotina</taxon>
        <taxon>Tremellomycetes</taxon>
        <taxon>Tremellales</taxon>
        <taxon>Cryptococcaceae</taxon>
        <taxon>Kwoniella</taxon>
    </lineage>
</organism>
<dbReference type="InterPro" id="IPR007318">
    <property type="entry name" value="Phopholipid_MeTrfase"/>
</dbReference>
<evidence type="ECO:0000256" key="6">
    <source>
        <dbReference type="ARBA" id="ARBA00022692"/>
    </source>
</evidence>
<feature type="transmembrane region" description="Helical" evidence="13">
    <location>
        <begin position="255"/>
        <end position="275"/>
    </location>
</feature>
<evidence type="ECO:0000313" key="15">
    <source>
        <dbReference type="EMBL" id="WRT69964.1"/>
    </source>
</evidence>
<reference evidence="15 16" key="1">
    <citation type="submission" date="2024-01" db="EMBL/GenBank/DDBJ databases">
        <title>Comparative genomics of Cryptococcus and Kwoniella reveals pathogenesis evolution and contrasting modes of karyotype evolution via chromosome fusion or intercentromeric recombination.</title>
        <authorList>
            <person name="Coelho M.A."/>
            <person name="David-Palma M."/>
            <person name="Shea T."/>
            <person name="Bowers K."/>
            <person name="McGinley-Smith S."/>
            <person name="Mohammad A.W."/>
            <person name="Gnirke A."/>
            <person name="Yurkov A.M."/>
            <person name="Nowrousian M."/>
            <person name="Sun S."/>
            <person name="Cuomo C.A."/>
            <person name="Heitman J."/>
        </authorList>
    </citation>
    <scope>NUCLEOTIDE SEQUENCE [LARGE SCALE GENOMIC DNA]</scope>
    <source>
        <strain evidence="15">CBS 11374</strain>
    </source>
</reference>
<evidence type="ECO:0000256" key="10">
    <source>
        <dbReference type="ARBA" id="ARBA00023136"/>
    </source>
</evidence>
<dbReference type="PROSITE" id="PS51598">
    <property type="entry name" value="SAM_CHO2"/>
    <property type="match status" value="1"/>
</dbReference>
<keyword evidence="6 13" id="KW-0812">Transmembrane</keyword>
<dbReference type="Proteomes" id="UP001329825">
    <property type="component" value="Chromosome 10"/>
</dbReference>
<feature type="compositionally biased region" description="Polar residues" evidence="14">
    <location>
        <begin position="1017"/>
        <end position="1026"/>
    </location>
</feature>
<evidence type="ECO:0000256" key="3">
    <source>
        <dbReference type="ARBA" id="ARBA00022603"/>
    </source>
</evidence>
<evidence type="ECO:0000256" key="14">
    <source>
        <dbReference type="SAM" id="MobiDB-lite"/>
    </source>
</evidence>
<keyword evidence="16" id="KW-1185">Reference proteome</keyword>
<keyword evidence="4 13" id="KW-0808">Transferase</keyword>
<keyword evidence="12 13" id="KW-1208">Phospholipid metabolism</keyword>
<keyword evidence="5 13" id="KW-0949">S-adenosyl-L-methionine</keyword>
<feature type="region of interest" description="Disordered" evidence="14">
    <location>
        <begin position="434"/>
        <end position="465"/>
    </location>
</feature>
<name>A0ABZ1D9K6_9TREE</name>
<feature type="region of interest" description="Disordered" evidence="14">
    <location>
        <begin position="983"/>
        <end position="1168"/>
    </location>
</feature>
<dbReference type="PANTHER" id="PTHR32138">
    <property type="entry name" value="PHOSPHATIDYLETHANOLAMINE N-METHYLTRANSFERASE"/>
    <property type="match status" value="1"/>
</dbReference>
<feature type="compositionally biased region" description="Basic and acidic residues" evidence="14">
    <location>
        <begin position="1053"/>
        <end position="1063"/>
    </location>
</feature>
<evidence type="ECO:0000256" key="7">
    <source>
        <dbReference type="ARBA" id="ARBA00022824"/>
    </source>
</evidence>
<keyword evidence="2 13" id="KW-0444">Lipid biosynthesis</keyword>
<evidence type="ECO:0000256" key="12">
    <source>
        <dbReference type="ARBA" id="ARBA00023264"/>
    </source>
</evidence>
<keyword evidence="3 13" id="KW-0489">Methyltransferase</keyword>
<feature type="region of interest" description="Disordered" evidence="14">
    <location>
        <begin position="1218"/>
        <end position="1245"/>
    </location>
</feature>
<evidence type="ECO:0000256" key="11">
    <source>
        <dbReference type="ARBA" id="ARBA00023209"/>
    </source>
</evidence>
<feature type="compositionally biased region" description="Gly residues" evidence="14">
    <location>
        <begin position="1000"/>
        <end position="1010"/>
    </location>
</feature>
<keyword evidence="11 13" id="KW-0594">Phospholipid biosynthesis</keyword>
<comment type="similarity">
    <text evidence="13">Belongs to the class VI-like SAM-binding methyltransferase superfamily. CHO2 family.</text>
</comment>
<evidence type="ECO:0000256" key="2">
    <source>
        <dbReference type="ARBA" id="ARBA00022516"/>
    </source>
</evidence>
<comment type="subcellular location">
    <subcellularLocation>
        <location evidence="1">Endomembrane system</location>
        <topology evidence="1">Multi-pass membrane protein</topology>
    </subcellularLocation>
    <subcellularLocation>
        <location evidence="13">Endoplasmic reticulum membrane</location>
        <topology evidence="13">Multi-pass membrane protein</topology>
    </subcellularLocation>
</comment>
<feature type="compositionally biased region" description="Acidic residues" evidence="14">
    <location>
        <begin position="1106"/>
        <end position="1117"/>
    </location>
</feature>
<comment type="caution">
    <text evidence="13">Lacks conserved residue(s) required for the propagation of feature annotation.</text>
</comment>
<sequence length="1245" mass="138956">MAVPSQSALADMSGPPLVSGSTALDSTSTIRQRKVQASDVNSSNMNSEQPGSTAQDTNKADNKEEEEEEEEEEVNWGKTATGEVFKVPQTHSFLHTLLTTTHRSSLTRLTLFSLLAQPFLFYLLRNHSILRSVFFLLYFAFWRGAYDFGFAWLLRKQSEKKYIVKWLKNKGWLDINSDLNTESKDEREKGKEWAGWWKRELEMKMDNEYKWENVPQEFNAWLMFRQLVDVVLLNDFVSYTCFAWSNLHFPPNHSVFFHIIRWSFGWSLILFNLWVKMDAHRVVKDYAWYWGDAFWMMVMQHDLVFDGVYEIAPHPMYSVGYAGYYGLSMVVGSYTVLFVSLAAHAAQFAFLLWFENPHIERTYGGGQKPLVSRAPLSWERSNSEAAGETGFTTIVEEGEGPTPSATEGETENESELPELPPSTVEIHPVIRKPRSDSIMSSGSNTDSGYSKTYTRKGGNNAKKSKKLSMHDLTHRFFRKPAIVLSQLDLFRSPDFALVLLITYALSTLIPPLSPRLALTGHFIHALLWRLFHSYGLGLLLRAQSKSKWLVRHFLKHYHYPGDGNFELEDEGEAKEDVVKRATEEAFGNWQVVYNISLVMTYVSFAGLAWKTYHLPSDWTVSGTILRHVLGSLLIALHVWSAVSSYEVLGDFGWLYSDFFLIEQIPSQLAYTGIYRFLNNPERSMGGAAFLGLWLISNSKLVLALALMSHLSHWWFLSFVEQPHMKKLYGDRLRKDGGLTKTLKNVADKTLSTKGGRRGSELRRVVQEVKGSIEKVEEKVTEAVEEFLDHARPMFSDMVHDTKILLQHSRERMIITRVANDISAYDPSRYSLTLPTSSSTPMPRYHVGQPIRVSWTAPSNHSRKDWIGIYRLGSCKSTLVTRIASAGKWMPIYEEEWDGDVYLNPIDHQRKNDAGEVLFRGEQLPWLPGQYEIRYHHDGKHNVMSRVAPIEIYVSKPSNPESIRSIRSTLLNIVSLSLDSDPKLIPRSAKNKIRPMIRSGSGSGSSLGTGSGPASPSVGQSLLSMSKPTGVGKSKSSQTQSIGSALSSLSNVEDSSKVHSESTRFSKTPSSEVRENGHGDDGITEEDSATPITRSFPILHPDRMDVDLDVGDDPEQDDVWSTSPSSIDLRMPPPRPSQRQVTREGGEEEGGEGDGVGGNGNGENQGDQDDFIIMTPNQAQRISDLSQLAFGIEISKDVVVAEANVGALARRIAGQRGLIASSGSGGAGAAAAAAGGGGDKAAGGGA</sequence>
<dbReference type="InterPro" id="IPR016219">
    <property type="entry name" value="Phosphatid-EA_MeTrfase_fun"/>
</dbReference>
<gene>
    <name evidence="15" type="ORF">IL334_006955</name>
</gene>
<feature type="transmembrane region" description="Helical" evidence="13">
    <location>
        <begin position="325"/>
        <end position="354"/>
    </location>
</feature>
<dbReference type="Pfam" id="PF04191">
    <property type="entry name" value="PEMT"/>
    <property type="match status" value="2"/>
</dbReference>
<proteinExistence type="inferred from homology"/>
<evidence type="ECO:0000256" key="4">
    <source>
        <dbReference type="ARBA" id="ARBA00022679"/>
    </source>
</evidence>
<evidence type="ECO:0000256" key="8">
    <source>
        <dbReference type="ARBA" id="ARBA00022989"/>
    </source>
</evidence>
<dbReference type="Gene3D" id="1.20.120.1630">
    <property type="match status" value="2"/>
</dbReference>
<keyword evidence="8 13" id="KW-1133">Transmembrane helix</keyword>
<dbReference type="EC" id="2.1.1.17" evidence="13"/>
<dbReference type="RefSeq" id="XP_062794703.1">
    <property type="nucleotide sequence ID" value="XM_062938652.1"/>
</dbReference>
<comment type="catalytic activity">
    <reaction evidence="13">
        <text>a 1,2-diacyl-sn-glycero-3-phosphoethanolamine + S-adenosyl-L-methionine = a 1,2-diacyl-sn-glycero-3-phospho-N-methylethanolamine + S-adenosyl-L-homocysteine + H(+)</text>
        <dbReference type="Rhea" id="RHEA:11164"/>
        <dbReference type="ChEBI" id="CHEBI:15378"/>
        <dbReference type="ChEBI" id="CHEBI:57856"/>
        <dbReference type="ChEBI" id="CHEBI:59789"/>
        <dbReference type="ChEBI" id="CHEBI:64573"/>
        <dbReference type="ChEBI" id="CHEBI:64612"/>
        <dbReference type="EC" id="2.1.1.17"/>
    </reaction>
</comment>
<feature type="compositionally biased region" description="Gly residues" evidence="14">
    <location>
        <begin position="1222"/>
        <end position="1245"/>
    </location>
</feature>
<feature type="compositionally biased region" description="Basic and acidic residues" evidence="14">
    <location>
        <begin position="1071"/>
        <end position="1080"/>
    </location>
</feature>
<feature type="region of interest" description="Disordered" evidence="14">
    <location>
        <begin position="1"/>
        <end position="79"/>
    </location>
</feature>
<comment type="function">
    <text evidence="13">Catalyzes the first step of the methylation pathway of phosphatidylcholine biosynthesis, the SAM-dependent methylation of phosphatidylethanolamine (PE) to phosphatidylmonomethylethanolamine (PMME).</text>
</comment>
<feature type="compositionally biased region" description="Polar residues" evidence="14">
    <location>
        <begin position="19"/>
        <end position="30"/>
    </location>
</feature>
<keyword evidence="9 13" id="KW-0443">Lipid metabolism</keyword>
<keyword evidence="7 13" id="KW-0256">Endoplasmic reticulum</keyword>
<evidence type="ECO:0000256" key="1">
    <source>
        <dbReference type="ARBA" id="ARBA00004127"/>
    </source>
</evidence>
<feature type="region of interest" description="Disordered" evidence="14">
    <location>
        <begin position="382"/>
        <end position="420"/>
    </location>
</feature>
<evidence type="ECO:0000256" key="5">
    <source>
        <dbReference type="ARBA" id="ARBA00022691"/>
    </source>
</evidence>
<dbReference type="GeneID" id="87959085"/>
<evidence type="ECO:0000256" key="13">
    <source>
        <dbReference type="RuleBase" id="RU361122"/>
    </source>
</evidence>
<comment type="pathway">
    <text evidence="13">Phospholipid metabolism; phosphatidylcholine biosynthesis.</text>
</comment>
<evidence type="ECO:0000313" key="16">
    <source>
        <dbReference type="Proteomes" id="UP001329825"/>
    </source>
</evidence>
<feature type="transmembrane region" description="Helical" evidence="13">
    <location>
        <begin position="130"/>
        <end position="154"/>
    </location>
</feature>
<dbReference type="PANTHER" id="PTHR32138:SF0">
    <property type="entry name" value="PHOSPHATIDYLETHANOLAMINE N-METHYLTRANSFERASE"/>
    <property type="match status" value="1"/>
</dbReference>
<feature type="compositionally biased region" description="Acidic residues" evidence="14">
    <location>
        <begin position="63"/>
        <end position="74"/>
    </location>
</feature>